<feature type="region of interest" description="Disordered" evidence="1">
    <location>
        <begin position="288"/>
        <end position="307"/>
    </location>
</feature>
<evidence type="ECO:0000313" key="2">
    <source>
        <dbReference type="EMBL" id="KAJ9665027.1"/>
    </source>
</evidence>
<keyword evidence="3" id="KW-1185">Reference proteome</keyword>
<comment type="caution">
    <text evidence="2">The sequence shown here is derived from an EMBL/GenBank/DDBJ whole genome shotgun (WGS) entry which is preliminary data.</text>
</comment>
<dbReference type="Proteomes" id="UP001172684">
    <property type="component" value="Unassembled WGS sequence"/>
</dbReference>
<sequence length="516" mass="57168">MASQAHAFATAGPSAQPRQLMVPPAAAPQVRTIPSSSTAQIYGFYTEHDLPWAIHYIEQPRLPVPTSSGPLRINGAVQFSQRGDQANPEVLQHYPANPIGFINPRIQGWELAVLVAQGFDMDIIVSHTRANNVSDELMKKRFWMRELRFREKYGILKQLGERATATNLEDIVPCEHSNFIYNTWFTVDLATSTMYQPQPEGGVPRTRYPLPQPRNPSARMAKIWMRRMRGLPVPSVATAQQPAAAQPGPAILTNQPVIPNIGVGALSPLAASLPVASQVSTLAPSASSSHTITSLNGHPRQQPVTQGDLRSRTLASRPVPSIGAAQHQDGYYDPENTATQVQLAITGHLSQKRARDDDQDSDDGFAERKLRNRRRADISNLAPVQYDVQHQDAPPHLSPAGPRSVEMPQEDAVTRMHPIQTAPSGVCRGLYGHYHQYEVGPATQDELPSVITFPPGSTDRYAMPEPDTWVPYPTLRYVTALIEEEANRRREPTEEELAAYTHAMLNDLWRGSDLWK</sequence>
<evidence type="ECO:0000313" key="3">
    <source>
        <dbReference type="Proteomes" id="UP001172684"/>
    </source>
</evidence>
<protein>
    <submittedName>
        <fullName evidence="2">Uncharacterized protein</fullName>
    </submittedName>
</protein>
<accession>A0ABQ9NRH8</accession>
<feature type="region of interest" description="Disordered" evidence="1">
    <location>
        <begin position="348"/>
        <end position="405"/>
    </location>
</feature>
<evidence type="ECO:0000256" key="1">
    <source>
        <dbReference type="SAM" id="MobiDB-lite"/>
    </source>
</evidence>
<gene>
    <name evidence="2" type="ORF">H2201_004892</name>
</gene>
<dbReference type="EMBL" id="JAPDRL010000033">
    <property type="protein sequence ID" value="KAJ9665027.1"/>
    <property type="molecule type" value="Genomic_DNA"/>
</dbReference>
<organism evidence="2 3">
    <name type="scientific">Coniosporium apollinis</name>
    <dbReference type="NCBI Taxonomy" id="61459"/>
    <lineage>
        <taxon>Eukaryota</taxon>
        <taxon>Fungi</taxon>
        <taxon>Dikarya</taxon>
        <taxon>Ascomycota</taxon>
        <taxon>Pezizomycotina</taxon>
        <taxon>Dothideomycetes</taxon>
        <taxon>Dothideomycetes incertae sedis</taxon>
        <taxon>Coniosporium</taxon>
    </lineage>
</organism>
<name>A0ABQ9NRH8_9PEZI</name>
<reference evidence="2" key="1">
    <citation type="submission" date="2022-10" db="EMBL/GenBank/DDBJ databases">
        <title>Culturing micro-colonial fungi from biological soil crusts in the Mojave desert and describing Neophaeococcomyces mojavensis, and introducing the new genera and species Taxawa tesnikishii.</title>
        <authorList>
            <person name="Kurbessoian T."/>
            <person name="Stajich J.E."/>
        </authorList>
    </citation>
    <scope>NUCLEOTIDE SEQUENCE</scope>
    <source>
        <strain evidence="2">TK_1</strain>
    </source>
</reference>
<proteinExistence type="predicted"/>